<dbReference type="GO" id="GO:0016323">
    <property type="term" value="C:basolateral plasma membrane"/>
    <property type="evidence" value="ECO:0007669"/>
    <property type="project" value="TreeGrafter"/>
</dbReference>
<feature type="transmembrane region" description="Helical" evidence="2">
    <location>
        <begin position="466"/>
        <end position="487"/>
    </location>
</feature>
<evidence type="ECO:0000256" key="2">
    <source>
        <dbReference type="SAM" id="Phobius"/>
    </source>
</evidence>
<sequence length="735" mass="82623">MRITFGVYRLSDFAVQIQHRSEKNDNSSWENSLTEWLELNPRSTMVNRIHIFLFIYSFISLIGSVTLNYIVSAVQSIERHFQVPSKYFFKVDIGYIPSVVIISYFGSQGSRSKWIGGGAVVIALSCLLATLPNFIFSAEKIDFNLTSVTERLKPSSKLMSPDATLEDYFSFAPLHERISKPVRDSFFALLKNNTAKTPVLNSKSDQLLQKNEIYSIDGPLASEMFQQLMFQIEQEIMLIYEGKSSISKIYSLARQYAQNRKGQLKTDIAVLRKTATSPFKYCNRLVNDLRESLIEMKCNRKVYNFIPLLIIIIAFGCFGVGRSVLTTLGIPAIDDLVEKEKLPLYFAMLSFLRTLGLTSGFLVGGFFNKLYYTLNAPFGLSADDPLWIGAWWLGFFVLSLVMLPPALFLLVLADFLCSYAKVFKSKIFVAVVAGRIFDSLSYKGYLTYQPKYLENYYGIPLYKANQYVAVFGVLGFAVGTVFGGLIIKHYKLKGRAHTVILLTFEIFNVLLFVLKCFLSCDSVVNDIAESGRETNYNYTYLCNGECGCDEVRLYPICNQRGTVFMSPCHAGCRVVSLSEQNMNELEFSSCDCSFGDTLKKDYCQNNCQKMAAMFFATVLLDSFAAGGSLVPGMLLLLRSVDSFYRSIALGLECFLTSLLANFPSPFLWGVIYDSACLVWKRTCADSLGVCAIYNPSVLRIRVHLVYIAIKSMSILTSIYVLLNVSQLNIGEEVSA</sequence>
<dbReference type="InterPro" id="IPR004156">
    <property type="entry name" value="OATP"/>
</dbReference>
<keyword evidence="2" id="KW-0812">Transmembrane</keyword>
<dbReference type="SUPFAM" id="SSF103473">
    <property type="entry name" value="MFS general substrate transporter"/>
    <property type="match status" value="1"/>
</dbReference>
<dbReference type="OrthoDB" id="5062115at2759"/>
<dbReference type="PANTHER" id="PTHR11388">
    <property type="entry name" value="ORGANIC ANION TRANSPORTER"/>
    <property type="match status" value="1"/>
</dbReference>
<proteinExistence type="predicted"/>
<feature type="transmembrane region" description="Helical" evidence="2">
    <location>
        <begin position="342"/>
        <end position="367"/>
    </location>
</feature>
<evidence type="ECO:0000313" key="4">
    <source>
        <dbReference type="Proteomes" id="UP000274131"/>
    </source>
</evidence>
<feature type="transmembrane region" description="Helical" evidence="2">
    <location>
        <begin position="114"/>
        <end position="136"/>
    </location>
</feature>
<evidence type="ECO:0000256" key="1">
    <source>
        <dbReference type="ARBA" id="ARBA00023157"/>
    </source>
</evidence>
<dbReference type="Pfam" id="PF03137">
    <property type="entry name" value="OATP"/>
    <property type="match status" value="2"/>
</dbReference>
<feature type="transmembrane region" description="Helical" evidence="2">
    <location>
        <begin position="703"/>
        <end position="722"/>
    </location>
</feature>
<reference evidence="5" key="1">
    <citation type="submission" date="2017-02" db="UniProtKB">
        <authorList>
            <consortium name="WormBaseParasite"/>
        </authorList>
    </citation>
    <scope>IDENTIFICATION</scope>
</reference>
<keyword evidence="2" id="KW-1133">Transmembrane helix</keyword>
<gene>
    <name evidence="3" type="ORF">EVEC_LOCUS10974</name>
</gene>
<evidence type="ECO:0000313" key="3">
    <source>
        <dbReference type="EMBL" id="VDD96223.1"/>
    </source>
</evidence>
<dbReference type="Proteomes" id="UP000274131">
    <property type="component" value="Unassembled WGS sequence"/>
</dbReference>
<reference evidence="3 4" key="2">
    <citation type="submission" date="2018-10" db="EMBL/GenBank/DDBJ databases">
        <authorList>
            <consortium name="Pathogen Informatics"/>
        </authorList>
    </citation>
    <scope>NUCLEOTIDE SEQUENCE [LARGE SCALE GENOMIC DNA]</scope>
</reference>
<dbReference type="EMBL" id="UXUI01011418">
    <property type="protein sequence ID" value="VDD96223.1"/>
    <property type="molecule type" value="Genomic_DNA"/>
</dbReference>
<keyword evidence="4" id="KW-1185">Reference proteome</keyword>
<dbReference type="WBParaSite" id="EVEC_0001169601-mRNA-1">
    <property type="protein sequence ID" value="EVEC_0001169601-mRNA-1"/>
    <property type="gene ID" value="EVEC_0001169601"/>
</dbReference>
<dbReference type="GO" id="GO:0015347">
    <property type="term" value="F:sodium-independent organic anion transmembrane transporter activity"/>
    <property type="evidence" value="ECO:0007669"/>
    <property type="project" value="TreeGrafter"/>
</dbReference>
<dbReference type="PANTHER" id="PTHR11388:SF76">
    <property type="entry name" value="SOLUTE CARRIER ORGANIC ANION TRANSPORTER FAMILY MEMBER"/>
    <property type="match status" value="1"/>
</dbReference>
<feature type="transmembrane region" description="Helical" evidence="2">
    <location>
        <begin position="51"/>
        <end position="71"/>
    </location>
</feature>
<feature type="transmembrane region" description="Helical" evidence="2">
    <location>
        <begin position="499"/>
        <end position="518"/>
    </location>
</feature>
<feature type="transmembrane region" description="Helical" evidence="2">
    <location>
        <begin position="649"/>
        <end position="671"/>
    </location>
</feature>
<accession>A0A0N4VLC8</accession>
<protein>
    <submittedName>
        <fullName evidence="5">Solute carrier organic anion transporter family member</fullName>
    </submittedName>
</protein>
<name>A0A0N4VLC8_ENTVE</name>
<dbReference type="GO" id="GO:0043252">
    <property type="term" value="P:sodium-independent organic anion transport"/>
    <property type="evidence" value="ECO:0007669"/>
    <property type="project" value="TreeGrafter"/>
</dbReference>
<organism evidence="5">
    <name type="scientific">Enterobius vermicularis</name>
    <name type="common">Human pinworm</name>
    <dbReference type="NCBI Taxonomy" id="51028"/>
    <lineage>
        <taxon>Eukaryota</taxon>
        <taxon>Metazoa</taxon>
        <taxon>Ecdysozoa</taxon>
        <taxon>Nematoda</taxon>
        <taxon>Chromadorea</taxon>
        <taxon>Rhabditida</taxon>
        <taxon>Spirurina</taxon>
        <taxon>Oxyuridomorpha</taxon>
        <taxon>Oxyuroidea</taxon>
        <taxon>Oxyuridae</taxon>
        <taxon>Enterobius</taxon>
    </lineage>
</organism>
<feature type="transmembrane region" description="Helical" evidence="2">
    <location>
        <begin position="610"/>
        <end position="637"/>
    </location>
</feature>
<keyword evidence="2" id="KW-0472">Membrane</keyword>
<dbReference type="AlphaFoldDB" id="A0A0N4VLC8"/>
<feature type="transmembrane region" description="Helical" evidence="2">
    <location>
        <begin position="302"/>
        <end position="321"/>
    </location>
</feature>
<feature type="transmembrane region" description="Helical" evidence="2">
    <location>
        <begin position="427"/>
        <end position="446"/>
    </location>
</feature>
<dbReference type="Gene3D" id="1.20.1250.20">
    <property type="entry name" value="MFS general substrate transporter like domains"/>
    <property type="match status" value="1"/>
</dbReference>
<dbReference type="InterPro" id="IPR036259">
    <property type="entry name" value="MFS_trans_sf"/>
</dbReference>
<feature type="transmembrane region" description="Helical" evidence="2">
    <location>
        <begin position="387"/>
        <end position="415"/>
    </location>
</feature>
<keyword evidence="1" id="KW-1015">Disulfide bond</keyword>
<evidence type="ECO:0000313" key="5">
    <source>
        <dbReference type="WBParaSite" id="EVEC_0001169601-mRNA-1"/>
    </source>
</evidence>